<dbReference type="SUPFAM" id="SSF51735">
    <property type="entry name" value="NAD(P)-binding Rossmann-fold domains"/>
    <property type="match status" value="1"/>
</dbReference>
<evidence type="ECO:0000313" key="5">
    <source>
        <dbReference type="EMBL" id="BBH91410.1"/>
    </source>
</evidence>
<keyword evidence="1" id="KW-0436">Ligase</keyword>
<evidence type="ECO:0000259" key="4">
    <source>
        <dbReference type="SMART" id="SM00881"/>
    </source>
</evidence>
<dbReference type="Pfam" id="PF13380">
    <property type="entry name" value="CoA_binding_2"/>
    <property type="match status" value="1"/>
</dbReference>
<gene>
    <name evidence="5" type="ORF">KTC_61610</name>
</gene>
<dbReference type="InterPro" id="IPR032875">
    <property type="entry name" value="Succ_CoA_lig_flav_dom"/>
</dbReference>
<accession>A0A455SUU6</accession>
<dbReference type="Pfam" id="PF13607">
    <property type="entry name" value="Succ_CoA_lig"/>
    <property type="match status" value="1"/>
</dbReference>
<dbReference type="PANTHER" id="PTHR43334:SF2">
    <property type="entry name" value="ACETATE--COA LIGASE [ADP-FORMING]"/>
    <property type="match status" value="1"/>
</dbReference>
<dbReference type="PANTHER" id="PTHR43334">
    <property type="entry name" value="ACETATE--COA LIGASE [ADP-FORMING]"/>
    <property type="match status" value="1"/>
</dbReference>
<keyword evidence="2" id="KW-0547">Nucleotide-binding</keyword>
<feature type="domain" description="CoA-binding" evidence="4">
    <location>
        <begin position="11"/>
        <end position="106"/>
    </location>
</feature>
<sequence length="478" mass="51554">MNKELYSLKEILHPRSVAILGASRAPQKWGHVAAKQLIQGGFQGDIYLINPTSKEILGRPVYPSLLDVPGPVDLAVIATAFPHVPQAVDDCIAHGVKGIVIITAGFSETGPEGRELEQKLVARCREHGIRIIGSNCMGLYVHQSKVNALGMIFPLPEGPIGLVSQSGNLGMYFYAQAHLDGLGFTTFLSLGNAVDVNFPECMQYLADDPNTTVIAGYVEAIEEETLRQVTKEMYDRGHYKPVVILLSGATEVGVRAALAHTGSHATVRPDHDTSLLGSGVVRVIRSDELFPVAQALATQPPTPHGGRRIAIIGDGGGSSVATGDAVIRAGLEVPILSEETQQKLRALMPARATSTNPVDVAGAADEDPLSFAHLAEVCVKDPDIDGVIITGLFGGYRWLLSEEFGPREEAAARAIGELVRQYQKPILIQTIYARHDIPALHILREERVPYYESVEITCRAMAALSEVGQFLEKQQQEA</sequence>
<evidence type="ECO:0000256" key="3">
    <source>
        <dbReference type="ARBA" id="ARBA00022840"/>
    </source>
</evidence>
<dbReference type="AlphaFoldDB" id="A0A455SUU6"/>
<dbReference type="GO" id="GO:0005524">
    <property type="term" value="F:ATP binding"/>
    <property type="evidence" value="ECO:0007669"/>
    <property type="project" value="UniProtKB-KW"/>
</dbReference>
<dbReference type="EMBL" id="AP019376">
    <property type="protein sequence ID" value="BBH91410.1"/>
    <property type="molecule type" value="Genomic_DNA"/>
</dbReference>
<reference evidence="5" key="1">
    <citation type="submission" date="2018-12" db="EMBL/GenBank/DDBJ databases">
        <title>Novel natural products biosynthetic potential of the class Ktedonobacteria.</title>
        <authorList>
            <person name="Zheng Y."/>
            <person name="Saitou A."/>
            <person name="Wang C.M."/>
            <person name="Toyoda A."/>
            <person name="Minakuchi Y."/>
            <person name="Sekiguchi Y."/>
            <person name="Ueda K."/>
            <person name="Takano H."/>
            <person name="Sakai Y."/>
            <person name="Yokota A."/>
            <person name="Yabe S."/>
        </authorList>
    </citation>
    <scope>NUCLEOTIDE SEQUENCE</scope>
    <source>
        <strain evidence="5">COM3</strain>
    </source>
</reference>
<dbReference type="SUPFAM" id="SSF52210">
    <property type="entry name" value="Succinyl-CoA synthetase domains"/>
    <property type="match status" value="2"/>
</dbReference>
<dbReference type="Gene3D" id="3.40.50.720">
    <property type="entry name" value="NAD(P)-binding Rossmann-like Domain"/>
    <property type="match status" value="1"/>
</dbReference>
<dbReference type="Pfam" id="PF19045">
    <property type="entry name" value="Ligase_CoA_2"/>
    <property type="match status" value="1"/>
</dbReference>
<dbReference type="InterPro" id="IPR016102">
    <property type="entry name" value="Succinyl-CoA_synth-like"/>
</dbReference>
<organism evidence="5">
    <name type="scientific">Thermosporothrix sp. COM3</name>
    <dbReference type="NCBI Taxonomy" id="2490863"/>
    <lineage>
        <taxon>Bacteria</taxon>
        <taxon>Bacillati</taxon>
        <taxon>Chloroflexota</taxon>
        <taxon>Ktedonobacteria</taxon>
        <taxon>Ktedonobacterales</taxon>
        <taxon>Thermosporotrichaceae</taxon>
        <taxon>Thermosporothrix</taxon>
    </lineage>
</organism>
<dbReference type="Gene3D" id="3.40.50.261">
    <property type="entry name" value="Succinyl-CoA synthetase domains"/>
    <property type="match status" value="2"/>
</dbReference>
<evidence type="ECO:0000256" key="1">
    <source>
        <dbReference type="ARBA" id="ARBA00022598"/>
    </source>
</evidence>
<protein>
    <recommendedName>
        <fullName evidence="4">CoA-binding domain-containing protein</fullName>
    </recommendedName>
</protein>
<keyword evidence="3" id="KW-0067">ATP-binding</keyword>
<evidence type="ECO:0000256" key="2">
    <source>
        <dbReference type="ARBA" id="ARBA00022741"/>
    </source>
</evidence>
<dbReference type="InterPro" id="IPR051538">
    <property type="entry name" value="Acyl-CoA_Synth/Transferase"/>
</dbReference>
<dbReference type="GO" id="GO:0043758">
    <property type="term" value="F:acetate-CoA ligase (ADP-forming) activity"/>
    <property type="evidence" value="ECO:0007669"/>
    <property type="project" value="InterPro"/>
</dbReference>
<dbReference type="InterPro" id="IPR043938">
    <property type="entry name" value="Ligase_CoA_dom"/>
</dbReference>
<dbReference type="SMART" id="SM00881">
    <property type="entry name" value="CoA_binding"/>
    <property type="match status" value="1"/>
</dbReference>
<dbReference type="InterPro" id="IPR003781">
    <property type="entry name" value="CoA-bd"/>
</dbReference>
<name>A0A455SUU6_9CHLR</name>
<dbReference type="InterPro" id="IPR036291">
    <property type="entry name" value="NAD(P)-bd_dom_sf"/>
</dbReference>
<proteinExistence type="predicted"/>